<accession>X1GWI1</accession>
<dbReference type="EMBL" id="BARU01031569">
    <property type="protein sequence ID" value="GAH62296.1"/>
    <property type="molecule type" value="Genomic_DNA"/>
</dbReference>
<dbReference type="AlphaFoldDB" id="X1GWI1"/>
<sequence>ISKNIIKNFISGIVFGYSNNYSIYGNTFN</sequence>
<gene>
    <name evidence="1" type="ORF">S03H2_49917</name>
</gene>
<name>X1GWI1_9ZZZZ</name>
<protein>
    <submittedName>
        <fullName evidence="1">Uncharacterized protein</fullName>
    </submittedName>
</protein>
<reference evidence="1" key="1">
    <citation type="journal article" date="2014" name="Front. Microbiol.">
        <title>High frequency of phylogenetically diverse reductive dehalogenase-homologous genes in deep subseafloor sedimentary metagenomes.</title>
        <authorList>
            <person name="Kawai M."/>
            <person name="Futagami T."/>
            <person name="Toyoda A."/>
            <person name="Takaki Y."/>
            <person name="Nishi S."/>
            <person name="Hori S."/>
            <person name="Arai W."/>
            <person name="Tsubouchi T."/>
            <person name="Morono Y."/>
            <person name="Uchiyama I."/>
            <person name="Ito T."/>
            <person name="Fujiyama A."/>
            <person name="Inagaki F."/>
            <person name="Takami H."/>
        </authorList>
    </citation>
    <scope>NUCLEOTIDE SEQUENCE</scope>
    <source>
        <strain evidence="1">Expedition CK06-06</strain>
    </source>
</reference>
<proteinExistence type="predicted"/>
<comment type="caution">
    <text evidence="1">The sequence shown here is derived from an EMBL/GenBank/DDBJ whole genome shotgun (WGS) entry which is preliminary data.</text>
</comment>
<evidence type="ECO:0000313" key="1">
    <source>
        <dbReference type="EMBL" id="GAH62296.1"/>
    </source>
</evidence>
<feature type="non-terminal residue" evidence="1">
    <location>
        <position position="1"/>
    </location>
</feature>
<organism evidence="1">
    <name type="scientific">marine sediment metagenome</name>
    <dbReference type="NCBI Taxonomy" id="412755"/>
    <lineage>
        <taxon>unclassified sequences</taxon>
        <taxon>metagenomes</taxon>
        <taxon>ecological metagenomes</taxon>
    </lineage>
</organism>